<dbReference type="EMBL" id="MU277232">
    <property type="protein sequence ID" value="KAI0058707.1"/>
    <property type="molecule type" value="Genomic_DNA"/>
</dbReference>
<organism evidence="1 2">
    <name type="scientific">Artomyces pyxidatus</name>
    <dbReference type="NCBI Taxonomy" id="48021"/>
    <lineage>
        <taxon>Eukaryota</taxon>
        <taxon>Fungi</taxon>
        <taxon>Dikarya</taxon>
        <taxon>Basidiomycota</taxon>
        <taxon>Agaricomycotina</taxon>
        <taxon>Agaricomycetes</taxon>
        <taxon>Russulales</taxon>
        <taxon>Auriscalpiaceae</taxon>
        <taxon>Artomyces</taxon>
    </lineage>
</organism>
<accession>A0ACB8SR96</accession>
<keyword evidence="2" id="KW-1185">Reference proteome</keyword>
<evidence type="ECO:0000313" key="2">
    <source>
        <dbReference type="Proteomes" id="UP000814140"/>
    </source>
</evidence>
<evidence type="ECO:0000313" key="1">
    <source>
        <dbReference type="EMBL" id="KAI0058707.1"/>
    </source>
</evidence>
<dbReference type="Proteomes" id="UP000814140">
    <property type="component" value="Unassembled WGS sequence"/>
</dbReference>
<name>A0ACB8SR96_9AGAM</name>
<proteinExistence type="predicted"/>
<comment type="caution">
    <text evidence="1">The sequence shown here is derived from an EMBL/GenBank/DDBJ whole genome shotgun (WGS) entry which is preliminary data.</text>
</comment>
<reference evidence="1" key="1">
    <citation type="submission" date="2021-03" db="EMBL/GenBank/DDBJ databases">
        <authorList>
            <consortium name="DOE Joint Genome Institute"/>
            <person name="Ahrendt S."/>
            <person name="Looney B.P."/>
            <person name="Miyauchi S."/>
            <person name="Morin E."/>
            <person name="Drula E."/>
            <person name="Courty P.E."/>
            <person name="Chicoki N."/>
            <person name="Fauchery L."/>
            <person name="Kohler A."/>
            <person name="Kuo A."/>
            <person name="Labutti K."/>
            <person name="Pangilinan J."/>
            <person name="Lipzen A."/>
            <person name="Riley R."/>
            <person name="Andreopoulos W."/>
            <person name="He G."/>
            <person name="Johnson J."/>
            <person name="Barry K.W."/>
            <person name="Grigoriev I.V."/>
            <person name="Nagy L."/>
            <person name="Hibbett D."/>
            <person name="Henrissat B."/>
            <person name="Matheny P.B."/>
            <person name="Labbe J."/>
            <person name="Martin F."/>
        </authorList>
    </citation>
    <scope>NUCLEOTIDE SEQUENCE</scope>
    <source>
        <strain evidence="1">HHB10654</strain>
    </source>
</reference>
<sequence>MTCLGVIVLLASTRALRHFTVRHVAPISIGAEPADSTPDTDAYYTEAWCLAVYPGLLGMSGPCGSSCHVRFDFRAHFRIEIPGLRTLHANRHDPSRGSSDT</sequence>
<protein>
    <submittedName>
        <fullName evidence="1">Uncharacterized protein</fullName>
    </submittedName>
</protein>
<gene>
    <name evidence="1" type="ORF">BV25DRAFT_1190993</name>
</gene>
<reference evidence="1" key="2">
    <citation type="journal article" date="2022" name="New Phytol.">
        <title>Evolutionary transition to the ectomycorrhizal habit in the genomes of a hyperdiverse lineage of mushroom-forming fungi.</title>
        <authorList>
            <person name="Looney B."/>
            <person name="Miyauchi S."/>
            <person name="Morin E."/>
            <person name="Drula E."/>
            <person name="Courty P.E."/>
            <person name="Kohler A."/>
            <person name="Kuo A."/>
            <person name="LaButti K."/>
            <person name="Pangilinan J."/>
            <person name="Lipzen A."/>
            <person name="Riley R."/>
            <person name="Andreopoulos W."/>
            <person name="He G."/>
            <person name="Johnson J."/>
            <person name="Nolan M."/>
            <person name="Tritt A."/>
            <person name="Barry K.W."/>
            <person name="Grigoriev I.V."/>
            <person name="Nagy L.G."/>
            <person name="Hibbett D."/>
            <person name="Henrissat B."/>
            <person name="Matheny P.B."/>
            <person name="Labbe J."/>
            <person name="Martin F.M."/>
        </authorList>
    </citation>
    <scope>NUCLEOTIDE SEQUENCE</scope>
    <source>
        <strain evidence="1">HHB10654</strain>
    </source>
</reference>